<dbReference type="InterPro" id="IPR042099">
    <property type="entry name" value="ANL_N_sf"/>
</dbReference>
<dbReference type="GO" id="GO:0006633">
    <property type="term" value="P:fatty acid biosynthetic process"/>
    <property type="evidence" value="ECO:0007669"/>
    <property type="project" value="TreeGrafter"/>
</dbReference>
<dbReference type="PANTHER" id="PTHR43605">
    <property type="entry name" value="ACYL-COENZYME A SYNTHETASE"/>
    <property type="match status" value="1"/>
</dbReference>
<dbReference type="AlphaFoldDB" id="A0AAN0NHK5"/>
<dbReference type="InterPro" id="IPR051087">
    <property type="entry name" value="Mitochondrial_ACSM"/>
</dbReference>
<gene>
    <name evidence="7" type="ORF">AABB31_14175</name>
</gene>
<comment type="similarity">
    <text evidence="1">Belongs to the ATP-dependent AMP-binding enzyme family.</text>
</comment>
<name>A0AAN0NHK5_9RHOB</name>
<keyword evidence="3" id="KW-0547">Nucleotide-binding</keyword>
<dbReference type="EMBL" id="CP151767">
    <property type="protein sequence ID" value="WZU66212.1"/>
    <property type="molecule type" value="Genomic_DNA"/>
</dbReference>
<dbReference type="InterPro" id="IPR020845">
    <property type="entry name" value="AMP-binding_CS"/>
</dbReference>
<dbReference type="InterPro" id="IPR025110">
    <property type="entry name" value="AMP-bd_C"/>
</dbReference>
<reference evidence="7" key="1">
    <citation type="submission" date="2024-08" db="EMBL/GenBank/DDBJ databases">
        <title>Phylogenomic analyses of a clade within the roseobacter group suggest taxonomic reassignments of species of the genera Aestuariivita, Citreicella, Loktanella, Nautella, Pelagibaca, Ruegeria, Thalassobius, Thiobacimonas and Tropicibacter, and the proposal o.</title>
        <authorList>
            <person name="Jeon C.O."/>
        </authorList>
    </citation>
    <scope>NUCLEOTIDE SEQUENCE</scope>
    <source>
        <strain evidence="7">SS1-5</strain>
    </source>
</reference>
<keyword evidence="4" id="KW-0067">ATP-binding</keyword>
<dbReference type="Gene3D" id="3.30.300.30">
    <property type="match status" value="1"/>
</dbReference>
<proteinExistence type="inferred from homology"/>
<accession>A0AAN0NHK5</accession>
<dbReference type="PANTHER" id="PTHR43605:SF10">
    <property type="entry name" value="ACYL-COA SYNTHETASE MEDIUM CHAIN FAMILY MEMBER 3"/>
    <property type="match status" value="1"/>
</dbReference>
<dbReference type="Proteomes" id="UP001470809">
    <property type="component" value="Chromosome"/>
</dbReference>
<dbReference type="GO" id="GO:0016405">
    <property type="term" value="F:CoA-ligase activity"/>
    <property type="evidence" value="ECO:0007669"/>
    <property type="project" value="UniProtKB-ARBA"/>
</dbReference>
<feature type="domain" description="AMP-binding enzyme C-terminal" evidence="6">
    <location>
        <begin position="406"/>
        <end position="479"/>
    </location>
</feature>
<dbReference type="Pfam" id="PF13193">
    <property type="entry name" value="AMP-binding_C"/>
    <property type="match status" value="1"/>
</dbReference>
<evidence type="ECO:0000256" key="4">
    <source>
        <dbReference type="ARBA" id="ARBA00022840"/>
    </source>
</evidence>
<evidence type="ECO:0000256" key="3">
    <source>
        <dbReference type="ARBA" id="ARBA00022741"/>
    </source>
</evidence>
<keyword evidence="2" id="KW-0436">Ligase</keyword>
<evidence type="ECO:0000259" key="6">
    <source>
        <dbReference type="Pfam" id="PF13193"/>
    </source>
</evidence>
<evidence type="ECO:0000256" key="2">
    <source>
        <dbReference type="ARBA" id="ARBA00022598"/>
    </source>
</evidence>
<dbReference type="Gene3D" id="3.40.50.12780">
    <property type="entry name" value="N-terminal domain of ligase-like"/>
    <property type="match status" value="1"/>
</dbReference>
<dbReference type="InterPro" id="IPR045851">
    <property type="entry name" value="AMP-bd_C_sf"/>
</dbReference>
<dbReference type="GO" id="GO:0015645">
    <property type="term" value="F:fatty acid ligase activity"/>
    <property type="evidence" value="ECO:0007669"/>
    <property type="project" value="TreeGrafter"/>
</dbReference>
<dbReference type="KEGG" id="yrh:AABB31_14175"/>
<feature type="domain" description="AMP-dependent synthetase/ligase" evidence="5">
    <location>
        <begin position="25"/>
        <end position="356"/>
    </location>
</feature>
<protein>
    <submittedName>
        <fullName evidence="7">Class I adenylate-forming enzyme family protein</fullName>
    </submittedName>
</protein>
<dbReference type="Pfam" id="PF00501">
    <property type="entry name" value="AMP-binding"/>
    <property type="match status" value="1"/>
</dbReference>
<dbReference type="PROSITE" id="PS00455">
    <property type="entry name" value="AMP_BINDING"/>
    <property type="match status" value="1"/>
</dbReference>
<dbReference type="GO" id="GO:0005524">
    <property type="term" value="F:ATP binding"/>
    <property type="evidence" value="ECO:0007669"/>
    <property type="project" value="UniProtKB-KW"/>
</dbReference>
<sequence length="496" mass="53503">MLSVTSSAPFPAPPAAFNMAAHVFAQSDRLHDKPALILAGRDRPNATLSFRELAHQVRSAASGLLEQATPGDHVLLQLGNSTHFPIFFLGAIAAGLVPVVVSAQLTAPELAQVRQTVTPKLTIGQAEADRMSTTFGKRAAMNFALGDPDRPAYIVFTSGTSGTPRAVVHAHRAIWARQMMWQDWYGLREDDRVMHAGAFNWTYTLGTGLMDPWSIGATALIPTPQTDLSDFPAILAQQDVTIFAAAPGVYRRILRADFPRLPQLRHGLSAGEKLADDYRADWEAKTGTTIHEAFGMSECSTFISGSPGRPAPPGTSGFPQRGRQIAIIADGSPVQRGTPGTIAVHRTDPGLMLGYLGAPDETAAKYQGDWFLTGDIGIMDDAGAITYAGRADDMMNAGGYRVSPIEVEAALVAYPPISEAAACAVQVRTGTFIIAAFYVATDVIDEEALRSHMHKRLAGYKQPRLYIGKDMLPRGANNKLLRRVLRTQWEAENGQT</sequence>
<keyword evidence="8" id="KW-1185">Reference proteome</keyword>
<evidence type="ECO:0000256" key="1">
    <source>
        <dbReference type="ARBA" id="ARBA00006432"/>
    </source>
</evidence>
<organism evidence="7 8">
    <name type="scientific">Yoonia rhodophyticola</name>
    <dbReference type="NCBI Taxonomy" id="3137370"/>
    <lineage>
        <taxon>Bacteria</taxon>
        <taxon>Pseudomonadati</taxon>
        <taxon>Pseudomonadota</taxon>
        <taxon>Alphaproteobacteria</taxon>
        <taxon>Rhodobacterales</taxon>
        <taxon>Paracoccaceae</taxon>
        <taxon>Yoonia</taxon>
    </lineage>
</organism>
<evidence type="ECO:0000313" key="7">
    <source>
        <dbReference type="EMBL" id="WZU66212.1"/>
    </source>
</evidence>
<dbReference type="RefSeq" id="WP_342075539.1">
    <property type="nucleotide sequence ID" value="NZ_CP151767.2"/>
</dbReference>
<dbReference type="GO" id="GO:0006637">
    <property type="term" value="P:acyl-CoA metabolic process"/>
    <property type="evidence" value="ECO:0007669"/>
    <property type="project" value="TreeGrafter"/>
</dbReference>
<evidence type="ECO:0000313" key="8">
    <source>
        <dbReference type="Proteomes" id="UP001470809"/>
    </source>
</evidence>
<dbReference type="GO" id="GO:0004321">
    <property type="term" value="F:fatty-acyl-CoA synthase activity"/>
    <property type="evidence" value="ECO:0007669"/>
    <property type="project" value="TreeGrafter"/>
</dbReference>
<evidence type="ECO:0000259" key="5">
    <source>
        <dbReference type="Pfam" id="PF00501"/>
    </source>
</evidence>
<dbReference type="InterPro" id="IPR000873">
    <property type="entry name" value="AMP-dep_synth/lig_dom"/>
</dbReference>
<dbReference type="SUPFAM" id="SSF56801">
    <property type="entry name" value="Acetyl-CoA synthetase-like"/>
    <property type="match status" value="1"/>
</dbReference>